<reference evidence="1" key="1">
    <citation type="journal article" date="2022" name="Int. J. Mol. Sci.">
        <title>Draft Genome of Tanacetum Coccineum: Genomic Comparison of Closely Related Tanacetum-Family Plants.</title>
        <authorList>
            <person name="Yamashiro T."/>
            <person name="Shiraishi A."/>
            <person name="Nakayama K."/>
            <person name="Satake H."/>
        </authorList>
    </citation>
    <scope>NUCLEOTIDE SEQUENCE</scope>
</reference>
<name>A0ABQ4WQ19_9ASTR</name>
<protein>
    <recommendedName>
        <fullName evidence="3">Retrovirus-related Pol polyprotein from transposon TNT 1-94</fullName>
    </recommendedName>
</protein>
<keyword evidence="2" id="KW-1185">Reference proteome</keyword>
<dbReference type="CDD" id="cd09272">
    <property type="entry name" value="RNase_HI_RT_Ty1"/>
    <property type="match status" value="1"/>
</dbReference>
<evidence type="ECO:0008006" key="3">
    <source>
        <dbReference type="Google" id="ProtNLM"/>
    </source>
</evidence>
<organism evidence="1 2">
    <name type="scientific">Tanacetum coccineum</name>
    <dbReference type="NCBI Taxonomy" id="301880"/>
    <lineage>
        <taxon>Eukaryota</taxon>
        <taxon>Viridiplantae</taxon>
        <taxon>Streptophyta</taxon>
        <taxon>Embryophyta</taxon>
        <taxon>Tracheophyta</taxon>
        <taxon>Spermatophyta</taxon>
        <taxon>Magnoliopsida</taxon>
        <taxon>eudicotyledons</taxon>
        <taxon>Gunneridae</taxon>
        <taxon>Pentapetalae</taxon>
        <taxon>asterids</taxon>
        <taxon>campanulids</taxon>
        <taxon>Asterales</taxon>
        <taxon>Asteraceae</taxon>
        <taxon>Asteroideae</taxon>
        <taxon>Anthemideae</taxon>
        <taxon>Anthemidinae</taxon>
        <taxon>Tanacetum</taxon>
    </lineage>
</organism>
<sequence>MMNNKFKGGLLGLKDFKMILRVTAAHVYIMLLVQKVYAAGLQLLEELLLSEDKDEYQANLKESHLVAVKRIFRYLKGTLNLGLWYPKGSSFDLKAYSDSDYARCNLDRKSTSRGCQILGGKLVCWSAKKQSSVAMSSAEAEYVPIFCDNTSAIAISNNPVLHFRTNHIDIRYKESIIGFNNAIALLEHSNVLYRPMLLFILNCCINQALTLQPSAMYVEYLKEFWYTTKVEEETKTITFSLSWCHIPLSFTQDEFISAIGLPIRKDVIPLPLKETVRAGLTTLGLFDKDKPNLSCTELVNSSPLKMKYFTPIWKLFMQYIVKCLGGMQGSHDQMNLNQQTIAYCLI</sequence>
<comment type="caution">
    <text evidence="1">The sequence shown here is derived from an EMBL/GenBank/DDBJ whole genome shotgun (WGS) entry which is preliminary data.</text>
</comment>
<evidence type="ECO:0000313" key="1">
    <source>
        <dbReference type="EMBL" id="GJS54706.1"/>
    </source>
</evidence>
<gene>
    <name evidence="1" type="ORF">Tco_0628068</name>
</gene>
<accession>A0ABQ4WQ19</accession>
<reference evidence="1" key="2">
    <citation type="submission" date="2022-01" db="EMBL/GenBank/DDBJ databases">
        <authorList>
            <person name="Yamashiro T."/>
            <person name="Shiraishi A."/>
            <person name="Satake H."/>
            <person name="Nakayama K."/>
        </authorList>
    </citation>
    <scope>NUCLEOTIDE SEQUENCE</scope>
</reference>
<proteinExistence type="predicted"/>
<dbReference type="EMBL" id="BQNB010008819">
    <property type="protein sequence ID" value="GJS54706.1"/>
    <property type="molecule type" value="Genomic_DNA"/>
</dbReference>
<evidence type="ECO:0000313" key="2">
    <source>
        <dbReference type="Proteomes" id="UP001151760"/>
    </source>
</evidence>
<dbReference type="Proteomes" id="UP001151760">
    <property type="component" value="Unassembled WGS sequence"/>
</dbReference>
<dbReference type="PANTHER" id="PTHR11439">
    <property type="entry name" value="GAG-POL-RELATED RETROTRANSPOSON"/>
    <property type="match status" value="1"/>
</dbReference>
<dbReference type="PANTHER" id="PTHR11439:SF495">
    <property type="entry name" value="REVERSE TRANSCRIPTASE, RNA-DEPENDENT DNA POLYMERASE-RELATED"/>
    <property type="match status" value="1"/>
</dbReference>